<sequence length="216" mass="23236">TLEPQIPKKQNPTLVSEPVWASSSSSRRFQKICNPPTLPEDLQQPAAAAPEFLVAALATVAFCFHRPADPPDPNVPLQCPPHRTASPLSLQRHVRCRDLLSSATTHTATPATLRPPSGRDLPRPPPLVPPAPNPSDLAATAGRQEICCCHFCSDHCQIWNPLAAGQRFFCRDSSLPRSRSGRPRGSASPPRQIWSTSSATGAPCQIRYTAPAPPAA</sequence>
<feature type="non-terminal residue" evidence="2">
    <location>
        <position position="1"/>
    </location>
</feature>
<feature type="non-terminal residue" evidence="2">
    <location>
        <position position="216"/>
    </location>
</feature>
<evidence type="ECO:0000313" key="2">
    <source>
        <dbReference type="EMBL" id="JAT66394.1"/>
    </source>
</evidence>
<name>A0A1D1ZHH1_9ARAE</name>
<accession>A0A1D1ZHH1</accession>
<reference evidence="2" key="1">
    <citation type="submission" date="2015-07" db="EMBL/GenBank/DDBJ databases">
        <title>Transcriptome Assembly of Anthurium amnicola.</title>
        <authorList>
            <person name="Suzuki J."/>
        </authorList>
    </citation>
    <scope>NUCLEOTIDE SEQUENCE</scope>
</reference>
<feature type="region of interest" description="Disordered" evidence="1">
    <location>
        <begin position="1"/>
        <end position="23"/>
    </location>
</feature>
<feature type="region of interest" description="Disordered" evidence="1">
    <location>
        <begin position="105"/>
        <end position="136"/>
    </location>
</feature>
<proteinExistence type="predicted"/>
<feature type="compositionally biased region" description="Low complexity" evidence="1">
    <location>
        <begin position="105"/>
        <end position="119"/>
    </location>
</feature>
<feature type="compositionally biased region" description="Pro residues" evidence="1">
    <location>
        <begin position="123"/>
        <end position="133"/>
    </location>
</feature>
<protein>
    <submittedName>
        <fullName evidence="2">Uncharacterized protein</fullName>
    </submittedName>
</protein>
<feature type="compositionally biased region" description="Low complexity" evidence="1">
    <location>
        <begin position="174"/>
        <end position="191"/>
    </location>
</feature>
<evidence type="ECO:0000256" key="1">
    <source>
        <dbReference type="SAM" id="MobiDB-lite"/>
    </source>
</evidence>
<dbReference type="EMBL" id="GDJX01001542">
    <property type="protein sequence ID" value="JAT66394.1"/>
    <property type="molecule type" value="Transcribed_RNA"/>
</dbReference>
<dbReference type="AlphaFoldDB" id="A0A1D1ZHH1"/>
<organism evidence="2">
    <name type="scientific">Anthurium amnicola</name>
    <dbReference type="NCBI Taxonomy" id="1678845"/>
    <lineage>
        <taxon>Eukaryota</taxon>
        <taxon>Viridiplantae</taxon>
        <taxon>Streptophyta</taxon>
        <taxon>Embryophyta</taxon>
        <taxon>Tracheophyta</taxon>
        <taxon>Spermatophyta</taxon>
        <taxon>Magnoliopsida</taxon>
        <taxon>Liliopsida</taxon>
        <taxon>Araceae</taxon>
        <taxon>Pothoideae</taxon>
        <taxon>Potheae</taxon>
        <taxon>Anthurium</taxon>
    </lineage>
</organism>
<gene>
    <name evidence="2" type="ORF">g.104159</name>
</gene>
<feature type="region of interest" description="Disordered" evidence="1">
    <location>
        <begin position="174"/>
        <end position="199"/>
    </location>
</feature>